<dbReference type="Pfam" id="PF13377">
    <property type="entry name" value="Peripla_BP_3"/>
    <property type="match status" value="1"/>
</dbReference>
<dbReference type="Proteomes" id="UP001203058">
    <property type="component" value="Unassembled WGS sequence"/>
</dbReference>
<evidence type="ECO:0000313" key="7">
    <source>
        <dbReference type="Proteomes" id="UP001203058"/>
    </source>
</evidence>
<dbReference type="Gene3D" id="1.10.260.40">
    <property type="entry name" value="lambda repressor-like DNA-binding domains"/>
    <property type="match status" value="1"/>
</dbReference>
<gene>
    <name evidence="6" type="ORF">LZ016_14890</name>
</gene>
<reference evidence="6 7" key="1">
    <citation type="submission" date="2022-03" db="EMBL/GenBank/DDBJ databases">
        <authorList>
            <person name="Jo J.-H."/>
            <person name="Im W.-T."/>
        </authorList>
    </citation>
    <scope>NUCLEOTIDE SEQUENCE [LARGE SCALE GENOMIC DNA]</scope>
    <source>
        <strain evidence="6 7">SM33</strain>
    </source>
</reference>
<organism evidence="6 7">
    <name type="scientific">Sphingomonas telluris</name>
    <dbReference type="NCBI Taxonomy" id="2907998"/>
    <lineage>
        <taxon>Bacteria</taxon>
        <taxon>Pseudomonadati</taxon>
        <taxon>Pseudomonadota</taxon>
        <taxon>Alphaproteobacteria</taxon>
        <taxon>Sphingomonadales</taxon>
        <taxon>Sphingomonadaceae</taxon>
        <taxon>Sphingomonas</taxon>
    </lineage>
</organism>
<dbReference type="InterPro" id="IPR046335">
    <property type="entry name" value="LacI/GalR-like_sensor"/>
</dbReference>
<dbReference type="CDD" id="cd01392">
    <property type="entry name" value="HTH_LacI"/>
    <property type="match status" value="1"/>
</dbReference>
<protein>
    <submittedName>
        <fullName evidence="6">LacI family transcriptional regulator</fullName>
    </submittedName>
</protein>
<evidence type="ECO:0000256" key="3">
    <source>
        <dbReference type="ARBA" id="ARBA00023163"/>
    </source>
</evidence>
<dbReference type="RefSeq" id="WP_241448253.1">
    <property type="nucleotide sequence ID" value="NZ_JAKZHW010000002.1"/>
</dbReference>
<evidence type="ECO:0000313" key="6">
    <source>
        <dbReference type="EMBL" id="MCH8617382.1"/>
    </source>
</evidence>
<keyword evidence="2" id="KW-0238">DNA-binding</keyword>
<proteinExistence type="predicted"/>
<dbReference type="Gene3D" id="3.40.50.2300">
    <property type="match status" value="2"/>
</dbReference>
<name>A0ABS9VQZ9_9SPHN</name>
<comment type="caution">
    <text evidence="6">The sequence shown here is derived from an EMBL/GenBank/DDBJ whole genome shotgun (WGS) entry which is preliminary data.</text>
</comment>
<dbReference type="SUPFAM" id="SSF47413">
    <property type="entry name" value="lambda repressor-like DNA-binding domains"/>
    <property type="match status" value="1"/>
</dbReference>
<dbReference type="PANTHER" id="PTHR30146:SF153">
    <property type="entry name" value="LACTOSE OPERON REPRESSOR"/>
    <property type="match status" value="1"/>
</dbReference>
<dbReference type="PRINTS" id="PR00036">
    <property type="entry name" value="HTHLACI"/>
</dbReference>
<dbReference type="SMART" id="SM00354">
    <property type="entry name" value="HTH_LACI"/>
    <property type="match status" value="1"/>
</dbReference>
<dbReference type="Pfam" id="PF00356">
    <property type="entry name" value="LacI"/>
    <property type="match status" value="1"/>
</dbReference>
<feature type="region of interest" description="Disordered" evidence="4">
    <location>
        <begin position="1"/>
        <end position="21"/>
    </location>
</feature>
<keyword evidence="3" id="KW-0804">Transcription</keyword>
<evidence type="ECO:0000256" key="4">
    <source>
        <dbReference type="SAM" id="MobiDB-lite"/>
    </source>
</evidence>
<sequence>MNDGATAKVSVDEKRGKRPKSATIKDVAAEAGVSLQTVSRVINKGPNVRPAIVERVNAAIEKLGYVPSLAARRMAGKRSYLLLALNDRDRTIEGWRSGDGTDWVDQMLLGGMLECAKHGYRMIFELVDTHSSNVERELTSALGAIHPDGVILTPPHGDNPIIRHLLTEKHIPFARIGSAGPGPGFAIAMDDAAAAAAAVNHLVALGHRRIAYITGSDEYALSAARLKGYRDAMAKAGLGADDSLVARGDFTYQSGIESAQRLLALADRPTAIVASGDQMSLAALEVANSEGFSVPDDLSIVSFDNTPIVKFSAPSFTAIRQPISEMTARAAQLLINGGKTDRESGPDILPFDLIVRGSTAPPPQRA</sequence>
<dbReference type="SUPFAM" id="SSF53822">
    <property type="entry name" value="Periplasmic binding protein-like I"/>
    <property type="match status" value="1"/>
</dbReference>
<dbReference type="CDD" id="cd01545">
    <property type="entry name" value="PBP1_SalR"/>
    <property type="match status" value="1"/>
</dbReference>
<dbReference type="InterPro" id="IPR028082">
    <property type="entry name" value="Peripla_BP_I"/>
</dbReference>
<dbReference type="PROSITE" id="PS50932">
    <property type="entry name" value="HTH_LACI_2"/>
    <property type="match status" value="1"/>
</dbReference>
<keyword evidence="7" id="KW-1185">Reference proteome</keyword>
<evidence type="ECO:0000256" key="1">
    <source>
        <dbReference type="ARBA" id="ARBA00023015"/>
    </source>
</evidence>
<evidence type="ECO:0000256" key="2">
    <source>
        <dbReference type="ARBA" id="ARBA00023125"/>
    </source>
</evidence>
<accession>A0ABS9VQZ9</accession>
<dbReference type="InterPro" id="IPR000843">
    <property type="entry name" value="HTH_LacI"/>
</dbReference>
<evidence type="ECO:0000259" key="5">
    <source>
        <dbReference type="PROSITE" id="PS50932"/>
    </source>
</evidence>
<keyword evidence="1" id="KW-0805">Transcription regulation</keyword>
<dbReference type="PROSITE" id="PS00356">
    <property type="entry name" value="HTH_LACI_1"/>
    <property type="match status" value="1"/>
</dbReference>
<dbReference type="InterPro" id="IPR010982">
    <property type="entry name" value="Lambda_DNA-bd_dom_sf"/>
</dbReference>
<dbReference type="PANTHER" id="PTHR30146">
    <property type="entry name" value="LACI-RELATED TRANSCRIPTIONAL REPRESSOR"/>
    <property type="match status" value="1"/>
</dbReference>
<feature type="domain" description="HTH lacI-type" evidence="5">
    <location>
        <begin position="22"/>
        <end position="76"/>
    </location>
</feature>
<dbReference type="EMBL" id="JAKZHW010000002">
    <property type="protein sequence ID" value="MCH8617382.1"/>
    <property type="molecule type" value="Genomic_DNA"/>
</dbReference>